<evidence type="ECO:0000256" key="4">
    <source>
        <dbReference type="ARBA" id="ARBA00022989"/>
    </source>
</evidence>
<dbReference type="Pfam" id="PF12704">
    <property type="entry name" value="MacB_PCD"/>
    <property type="match status" value="2"/>
</dbReference>
<keyword evidence="3" id="KW-0812">Transmembrane</keyword>
<organism evidence="8 9">
    <name type="scientific">Mucilaginibacter ginkgonis</name>
    <dbReference type="NCBI Taxonomy" id="2682091"/>
    <lineage>
        <taxon>Bacteria</taxon>
        <taxon>Pseudomonadati</taxon>
        <taxon>Bacteroidota</taxon>
        <taxon>Sphingobacteriia</taxon>
        <taxon>Sphingobacteriales</taxon>
        <taxon>Sphingobacteriaceae</taxon>
        <taxon>Mucilaginibacter</taxon>
    </lineage>
</organism>
<comment type="subcellular location">
    <subcellularLocation>
        <location evidence="1">Cell membrane</location>
        <topology evidence="1">Multi-pass membrane protein</topology>
    </subcellularLocation>
</comment>
<keyword evidence="4" id="KW-1133">Transmembrane helix</keyword>
<dbReference type="KEGG" id="mgik:GO620_007740"/>
<dbReference type="Pfam" id="PF02687">
    <property type="entry name" value="FtsX"/>
    <property type="match status" value="2"/>
</dbReference>
<dbReference type="PANTHER" id="PTHR30572">
    <property type="entry name" value="MEMBRANE COMPONENT OF TRANSPORTER-RELATED"/>
    <property type="match status" value="1"/>
</dbReference>
<evidence type="ECO:0000259" key="7">
    <source>
        <dbReference type="Pfam" id="PF12704"/>
    </source>
</evidence>
<feature type="domain" description="MacB-like periplasmic core" evidence="7">
    <location>
        <begin position="20"/>
        <end position="236"/>
    </location>
</feature>
<dbReference type="Proteomes" id="UP000429232">
    <property type="component" value="Chromosome"/>
</dbReference>
<evidence type="ECO:0000256" key="3">
    <source>
        <dbReference type="ARBA" id="ARBA00022692"/>
    </source>
</evidence>
<sequence length="811" mass="90560">MIRNYIKTAWRSLMKNRAFTAINVFGLALGLTACLLIVLYVVDELSFDRYNTRSDRIYRVNEDLKLGNNAVKYAVAMAPLAQTLKNDFPDVENAVRIKNANSWHIKKGAEKILEPNVAFADQSLFDVFTLPMLDGNPSTALKEPNSMVITETTAKKYFNTTEAVGRNLTIDDNTLFKVTGVIKDIPKTSHFNFNILVSMSTFPDSRDTHWLRSDYNTYVLLRKGADPARLEAAFPQLLRKYSEGEMEKELHQSINDFERSGSHFSMNLIPLTDIHLHSNISGELGSNSTMQYIYIFSVIGIFILFIACVNFMNLSTARSSNRAREVGVRKVLGSSRNYLIAQFLTESLLITLTAAIIALAAAVALLPLFNQLAGKEVSITINTLAWLIPVSIFLVLVIGFLAGAYPAFFLSAFQPVDVLKGKIATGFKGGFLRSFLVIFQFSISIFLIIGTLVIYNQLHYIQTRNLGYDRKQVLVIKNTFELEKQVQTFKQQVKELQGVSNATVTGFIPTGQNRGTAIFYKDAAAHDQANSIFPQTWPVDYDYLNTLGMKLSAGRNFSQNMGSDSSAVLINETAAKFLGFKDPIGKTLYRRVGKDNLVESFNIIGVIKDFNFNSLRENISPVVMRLGSPRAENDISDVSVKVSTANLPVLLSQIQVIWSSLTPTHFEYSFMDEDFNNQYRSEQRIGQIFIIFTSLAILIACLGLFGLAAYAAEQRTKEIGIRKVLGASVSAIVGTLSKDFLKLIIVAIVLASPLAWYAMHKWLQDFAYRINVQWYTPVIAAIASMIIAFITISFQSVKAALMNPIKSLKNE</sequence>
<dbReference type="GO" id="GO:0005886">
    <property type="term" value="C:plasma membrane"/>
    <property type="evidence" value="ECO:0007669"/>
    <property type="project" value="UniProtKB-SubCell"/>
</dbReference>
<dbReference type="InterPro" id="IPR050250">
    <property type="entry name" value="Macrolide_Exporter_MacB"/>
</dbReference>
<reference evidence="8 9" key="1">
    <citation type="submission" date="2020-12" db="EMBL/GenBank/DDBJ databases">
        <title>HMF7856_wgs.fasta genome submission.</title>
        <authorList>
            <person name="Kang H."/>
            <person name="Kim H."/>
            <person name="Joh K."/>
        </authorList>
    </citation>
    <scope>NUCLEOTIDE SEQUENCE [LARGE SCALE GENOMIC DNA]</scope>
    <source>
        <strain evidence="8 9">HMF7856</strain>
    </source>
</reference>
<evidence type="ECO:0000313" key="8">
    <source>
        <dbReference type="EMBL" id="QQL51326.1"/>
    </source>
</evidence>
<dbReference type="GO" id="GO:0022857">
    <property type="term" value="F:transmembrane transporter activity"/>
    <property type="evidence" value="ECO:0007669"/>
    <property type="project" value="TreeGrafter"/>
</dbReference>
<feature type="domain" description="ABC3 transporter permease C-terminal" evidence="6">
    <location>
        <begin position="690"/>
        <end position="803"/>
    </location>
</feature>
<dbReference type="InterPro" id="IPR025857">
    <property type="entry name" value="MacB_PCD"/>
</dbReference>
<keyword evidence="9" id="KW-1185">Reference proteome</keyword>
<evidence type="ECO:0000313" key="9">
    <source>
        <dbReference type="Proteomes" id="UP000429232"/>
    </source>
</evidence>
<accession>A0A6I4I1F9</accession>
<protein>
    <submittedName>
        <fullName evidence="8">ABC transporter permease</fullName>
    </submittedName>
</protein>
<dbReference type="PANTHER" id="PTHR30572:SF18">
    <property type="entry name" value="ABC-TYPE MACROLIDE FAMILY EXPORT SYSTEM PERMEASE COMPONENT 2"/>
    <property type="match status" value="1"/>
</dbReference>
<feature type="domain" description="MacB-like periplasmic core" evidence="7">
    <location>
        <begin position="434"/>
        <end position="612"/>
    </location>
</feature>
<dbReference type="RefSeq" id="WP_157523967.1">
    <property type="nucleotide sequence ID" value="NZ_CP066775.1"/>
</dbReference>
<feature type="domain" description="ABC3 transporter permease C-terminal" evidence="6">
    <location>
        <begin position="298"/>
        <end position="413"/>
    </location>
</feature>
<dbReference type="EMBL" id="CP066775">
    <property type="protein sequence ID" value="QQL51326.1"/>
    <property type="molecule type" value="Genomic_DNA"/>
</dbReference>
<name>A0A6I4I1F9_9SPHI</name>
<keyword evidence="2" id="KW-1003">Cell membrane</keyword>
<gene>
    <name evidence="8" type="ORF">GO620_007740</name>
</gene>
<evidence type="ECO:0000256" key="2">
    <source>
        <dbReference type="ARBA" id="ARBA00022475"/>
    </source>
</evidence>
<dbReference type="InterPro" id="IPR003838">
    <property type="entry name" value="ABC3_permease_C"/>
</dbReference>
<evidence type="ECO:0000259" key="6">
    <source>
        <dbReference type="Pfam" id="PF02687"/>
    </source>
</evidence>
<evidence type="ECO:0000256" key="5">
    <source>
        <dbReference type="ARBA" id="ARBA00023136"/>
    </source>
</evidence>
<dbReference type="AlphaFoldDB" id="A0A6I4I1F9"/>
<keyword evidence="5" id="KW-0472">Membrane</keyword>
<proteinExistence type="predicted"/>
<evidence type="ECO:0000256" key="1">
    <source>
        <dbReference type="ARBA" id="ARBA00004651"/>
    </source>
</evidence>
<dbReference type="PROSITE" id="PS51257">
    <property type="entry name" value="PROKAR_LIPOPROTEIN"/>
    <property type="match status" value="1"/>
</dbReference>